<gene>
    <name evidence="2" type="ORF">ABXS69_02685</name>
</gene>
<feature type="transmembrane region" description="Helical" evidence="1">
    <location>
        <begin position="32"/>
        <end position="53"/>
    </location>
</feature>
<feature type="transmembrane region" description="Helical" evidence="1">
    <location>
        <begin position="310"/>
        <end position="329"/>
    </location>
</feature>
<organism evidence="2">
    <name type="scientific">Actinomyces timonensis</name>
    <dbReference type="NCBI Taxonomy" id="1288391"/>
    <lineage>
        <taxon>Bacteria</taxon>
        <taxon>Bacillati</taxon>
        <taxon>Actinomycetota</taxon>
        <taxon>Actinomycetes</taxon>
        <taxon>Actinomycetales</taxon>
        <taxon>Actinomycetaceae</taxon>
        <taxon>Actinomyces</taxon>
    </lineage>
</organism>
<dbReference type="Pfam" id="PF20176">
    <property type="entry name" value="DUF6541"/>
    <property type="match status" value="1"/>
</dbReference>
<dbReference type="RefSeq" id="WP_366181058.1">
    <property type="nucleotide sequence ID" value="NZ_CP159989.1"/>
</dbReference>
<proteinExistence type="predicted"/>
<feature type="transmembrane region" description="Helical" evidence="1">
    <location>
        <begin position="448"/>
        <end position="473"/>
    </location>
</feature>
<keyword evidence="1" id="KW-1133">Transmembrane helix</keyword>
<feature type="transmembrane region" description="Helical" evidence="1">
    <location>
        <begin position="418"/>
        <end position="436"/>
    </location>
</feature>
<feature type="transmembrane region" description="Helical" evidence="1">
    <location>
        <begin position="229"/>
        <end position="250"/>
    </location>
</feature>
<feature type="transmembrane region" description="Helical" evidence="1">
    <location>
        <begin position="283"/>
        <end position="303"/>
    </location>
</feature>
<dbReference type="InterPro" id="IPR046671">
    <property type="entry name" value="DUF6541"/>
</dbReference>
<feature type="transmembrane region" description="Helical" evidence="1">
    <location>
        <begin position="59"/>
        <end position="80"/>
    </location>
</feature>
<reference evidence="2" key="1">
    <citation type="submission" date="2024-05" db="EMBL/GenBank/DDBJ databases">
        <title>Draft genome assemblies of 36 bacteria isolated from hibernating arctic ground squirrels.</title>
        <authorList>
            <person name="McKee H."/>
            <person name="Mullen L."/>
            <person name="Drown D.M."/>
            <person name="Duddleston K.N."/>
        </authorList>
    </citation>
    <scope>NUCLEOTIDE SEQUENCE</scope>
    <source>
        <strain evidence="2">AR004</strain>
    </source>
</reference>
<feature type="transmembrane region" description="Helical" evidence="1">
    <location>
        <begin position="479"/>
        <end position="502"/>
    </location>
</feature>
<evidence type="ECO:0000256" key="1">
    <source>
        <dbReference type="SAM" id="Phobius"/>
    </source>
</evidence>
<feature type="transmembrane region" description="Helical" evidence="1">
    <location>
        <begin position="6"/>
        <end position="25"/>
    </location>
</feature>
<name>A0AAU8N752_9ACTO</name>
<keyword evidence="1" id="KW-0472">Membrane</keyword>
<keyword evidence="1" id="KW-0812">Transmembrane</keyword>
<feature type="transmembrane region" description="Helical" evidence="1">
    <location>
        <begin position="257"/>
        <end position="277"/>
    </location>
</feature>
<feature type="transmembrane region" description="Helical" evidence="1">
    <location>
        <begin position="143"/>
        <end position="162"/>
    </location>
</feature>
<dbReference type="AlphaFoldDB" id="A0AAU8N752"/>
<feature type="transmembrane region" description="Helical" evidence="1">
    <location>
        <begin position="335"/>
        <end position="353"/>
    </location>
</feature>
<evidence type="ECO:0000313" key="2">
    <source>
        <dbReference type="EMBL" id="XCP82823.1"/>
    </source>
</evidence>
<feature type="transmembrane region" description="Helical" evidence="1">
    <location>
        <begin position="365"/>
        <end position="384"/>
    </location>
</feature>
<sequence length="699" mass="72597">MDWNAMVLLAVALSALIVVPGAVLLRALGALPLVALAAGPAITLMIVVLAGIGLDSTGIGWGTGSQGALGAVVLASSLAARVLRRRLAARPAAPSRDESAAGIAAAADGARGADDEPDHAPAILRAVVGPRPAPPPGAPRTPLLAVAAILAALPAGLIHALALTRQMGDPRAAHQNMDSVLHMNLIEEIHRTGNASILTASRAINGAIYPDGFHSIAVVLRPWANSSQILNASLLAVGAILLPMTTVLLARAMGLRWWAASLAALLGSATMWVPAYMVFFNALMAAALATVALLGTIAALLALPGRGRRHLVALAALGAACLVGVGAAHPGGAQALLIIVCALGAARLSRAALTAARAGRRRDGLLLLASALACLAPIGIMPLVPMLRTMSGFPGEGRTIAMTASMSLFLVPLEGQAMSGWLGALGALAVAGAVLLARSGRWAPVTVWGTLVALALTTASASPALGALTGAWWRDLLRVLAILVLVDGILAAGCLQELALLARRAWPARMGPSLSYRGRILRAPRAATALAVCAALGMSIPASRAGAEASENWSYYAYQWFTHHVWLNADEAEELQGEDREAFAGTVVYGSPETGATYVAVFTDGTSFYRHYGAPINWQQRYLARNFSRIRADARVCGIIRAQGGIPMYYEQPDLPPEAFALYPGFRQVDTSEGFVRVADIDGARLWRITACDQEESTP</sequence>
<protein>
    <submittedName>
        <fullName evidence="2">DUF6541 family protein</fullName>
    </submittedName>
</protein>
<dbReference type="EMBL" id="CP159989">
    <property type="protein sequence ID" value="XCP82823.1"/>
    <property type="molecule type" value="Genomic_DNA"/>
</dbReference>
<accession>A0AAU8N752</accession>